<evidence type="ECO:0000256" key="1">
    <source>
        <dbReference type="SAM" id="Phobius"/>
    </source>
</evidence>
<accession>A0A813DEI2</accession>
<keyword evidence="3" id="KW-1185">Reference proteome</keyword>
<dbReference type="EMBL" id="CAJNNV010001849">
    <property type="protein sequence ID" value="CAE8585989.1"/>
    <property type="molecule type" value="Genomic_DNA"/>
</dbReference>
<keyword evidence="1" id="KW-1133">Transmembrane helix</keyword>
<sequence length="461" mass="51942">MSGRSDRGGFVFIMIPDVVQSLNATLHREFAFQMVQWPSEMMPTNEEQLTASELSQRTHFWVSAVCFTYLLTVFLGTSIMWIGRPPYELLKSPQKVLYRRALTSASFCAHYLLCVWAAVWSSSTGRLSKEHGLDWELYYLLFAGSCVWMLCQAVSARALNPEIYYSASAFFKATLSTVVPFLADPVDTPKDAMFGGLCVCSSHTFLKVLGVISWVWLAVVHVGLFAFDEVLLELSVGYAGVFYSTETQGYPSDTSHNWCNSNRSSCLSRAREWLANVANHPATWCSQKAMPLMVVLYKQTTTAKKRTIVWEDTPQTLMAVAYFFCEGGLSQLVFLCNIMLPVGKLLFAYLMGGCLAKLVVPWLAEEFVCARKHAHFDKAEMIKNTLANSLETQELALRQLDDDSNVRLTVAWILTEQQFYLNKYGQFQFWNRKSSDDVEAAACLAVILTDPDVDVRRAAVQ</sequence>
<feature type="transmembrane region" description="Helical" evidence="1">
    <location>
        <begin position="102"/>
        <end position="122"/>
    </location>
</feature>
<name>A0A813DEI2_POLGL</name>
<feature type="transmembrane region" description="Helical" evidence="1">
    <location>
        <begin position="163"/>
        <end position="183"/>
    </location>
</feature>
<protein>
    <submittedName>
        <fullName evidence="2">Uncharacterized protein</fullName>
    </submittedName>
</protein>
<organism evidence="2 3">
    <name type="scientific">Polarella glacialis</name>
    <name type="common">Dinoflagellate</name>
    <dbReference type="NCBI Taxonomy" id="89957"/>
    <lineage>
        <taxon>Eukaryota</taxon>
        <taxon>Sar</taxon>
        <taxon>Alveolata</taxon>
        <taxon>Dinophyceae</taxon>
        <taxon>Suessiales</taxon>
        <taxon>Suessiaceae</taxon>
        <taxon>Polarella</taxon>
    </lineage>
</organism>
<feature type="transmembrane region" description="Helical" evidence="1">
    <location>
        <begin position="203"/>
        <end position="227"/>
    </location>
</feature>
<dbReference type="Proteomes" id="UP000654075">
    <property type="component" value="Unassembled WGS sequence"/>
</dbReference>
<feature type="non-terminal residue" evidence="2">
    <location>
        <position position="461"/>
    </location>
</feature>
<proteinExistence type="predicted"/>
<gene>
    <name evidence="2" type="ORF">PGLA1383_LOCUS4888</name>
</gene>
<keyword evidence="1" id="KW-0472">Membrane</keyword>
<evidence type="ECO:0000313" key="3">
    <source>
        <dbReference type="Proteomes" id="UP000654075"/>
    </source>
</evidence>
<dbReference type="OrthoDB" id="411744at2759"/>
<dbReference type="OMA" id="PAICGER"/>
<dbReference type="AlphaFoldDB" id="A0A813DEI2"/>
<evidence type="ECO:0000313" key="2">
    <source>
        <dbReference type="EMBL" id="CAE8585989.1"/>
    </source>
</evidence>
<reference evidence="2" key="1">
    <citation type="submission" date="2021-02" db="EMBL/GenBank/DDBJ databases">
        <authorList>
            <person name="Dougan E. K."/>
            <person name="Rhodes N."/>
            <person name="Thang M."/>
            <person name="Chan C."/>
        </authorList>
    </citation>
    <scope>NUCLEOTIDE SEQUENCE</scope>
</reference>
<comment type="caution">
    <text evidence="2">The sequence shown here is derived from an EMBL/GenBank/DDBJ whole genome shotgun (WGS) entry which is preliminary data.</text>
</comment>
<feature type="transmembrane region" description="Helical" evidence="1">
    <location>
        <begin position="137"/>
        <end position="156"/>
    </location>
</feature>
<keyword evidence="1" id="KW-0812">Transmembrane</keyword>
<feature type="transmembrane region" description="Helical" evidence="1">
    <location>
        <begin position="60"/>
        <end position="82"/>
    </location>
</feature>